<proteinExistence type="predicted"/>
<organism evidence="1 2">
    <name type="scientific">Alternaria gaisen</name>
    <dbReference type="NCBI Taxonomy" id="167740"/>
    <lineage>
        <taxon>Eukaryota</taxon>
        <taxon>Fungi</taxon>
        <taxon>Dikarya</taxon>
        <taxon>Ascomycota</taxon>
        <taxon>Pezizomycotina</taxon>
        <taxon>Dothideomycetes</taxon>
        <taxon>Pleosporomycetidae</taxon>
        <taxon>Pleosporales</taxon>
        <taxon>Pleosporineae</taxon>
        <taxon>Pleosporaceae</taxon>
        <taxon>Alternaria</taxon>
        <taxon>Alternaria sect. Alternaria</taxon>
    </lineage>
</organism>
<reference evidence="1 2" key="1">
    <citation type="journal article" date="2019" name="bioRxiv">
        <title>Genomics, evolutionary history and diagnostics of the Alternaria alternata species group including apple and Asian pear pathotypes.</title>
        <authorList>
            <person name="Armitage A.D."/>
            <person name="Cockerton H.M."/>
            <person name="Sreenivasaprasad S."/>
            <person name="Woodhall J.W."/>
            <person name="Lane C.R."/>
            <person name="Harrison R.J."/>
            <person name="Clarkson J.P."/>
        </authorList>
    </citation>
    <scope>NUCLEOTIDE SEQUENCE [LARGE SCALE GENOMIC DNA]</scope>
    <source>
        <strain evidence="1 2">FERA 650</strain>
    </source>
</reference>
<dbReference type="Proteomes" id="UP000293547">
    <property type="component" value="Unassembled WGS sequence"/>
</dbReference>
<evidence type="ECO:0000313" key="2">
    <source>
        <dbReference type="Proteomes" id="UP000293547"/>
    </source>
</evidence>
<protein>
    <submittedName>
        <fullName evidence="1">Uncharacterized protein</fullName>
    </submittedName>
</protein>
<gene>
    <name evidence="1" type="ORF">AG0111_0g1354</name>
</gene>
<dbReference type="EMBL" id="PDWZ02000001">
    <property type="protein sequence ID" value="KAB2111417.1"/>
    <property type="molecule type" value="Genomic_DNA"/>
</dbReference>
<sequence length="264" mass="28907">MPPKSSVPFITAVLLANIPQLLLSVWYFAYNAILTRLQLSQEWALYSTSFRPLRVSQPSGQQVGTYRLQLPYKYSILLIILSAVLHFLLSESSFVVLFTDDDATPGLGGWNDYQTLPSDLYVAWGLSPTYLAGLLALATAAIQIPWLLGLLRMPGHMPPIGSDSRAIAAACHVSPLSKAPLDEQKGGEGEGYEPVSMADEEGHGGLLAVSRSLLSWGVVKMPQAWYDAHVDRRNAPESRRAVEHLSFGTSLDGVKKPIRGRLYS</sequence>
<name>A0ACB6G3Z9_9PLEO</name>
<evidence type="ECO:0000313" key="1">
    <source>
        <dbReference type="EMBL" id="KAB2111417.1"/>
    </source>
</evidence>
<keyword evidence="2" id="KW-1185">Reference proteome</keyword>
<comment type="caution">
    <text evidence="1">The sequence shown here is derived from an EMBL/GenBank/DDBJ whole genome shotgun (WGS) entry which is preliminary data.</text>
</comment>
<accession>A0ACB6G3Z9</accession>